<dbReference type="GeneID" id="19329289"/>
<dbReference type="RefSeq" id="XP_007919143.1">
    <property type="nucleotide sequence ID" value="XM_007920952.1"/>
</dbReference>
<sequence>MPLRMTVSKYPQRKLGDTLVSAQGLGCMGMTHQYSSFGGYNDQESLRVLTRAADLGITFWDTSDIYGPFTNEELIGRWFKETGRRDEIFLATKFGNKYDTVTDKTTIDGSPEYVRQALSDSLKRLNTDHVDLYYQHRVDFNTPIEKTVEAMAQLKAEGKIRYLGLSECSARTLRRAHAVHSIAAAQMEFSPFALEIESEQTNFLATARELGVKIVAYSPLGRGFLTGTIKSRADFDEGDNRLNHPRFSEENFADNLRLVETLSALAKEKGTTPSRLALAWVLAQGDAGTKHVKYLEDNVGAIDVHFTKEDELRVRKAIETVGGAKGSRYPSAMLAKCFGDSVELD</sequence>
<protein>
    <submittedName>
        <fullName evidence="3">Putative aldo keto reductase protein</fullName>
    </submittedName>
</protein>
<evidence type="ECO:0000259" key="2">
    <source>
        <dbReference type="Pfam" id="PF00248"/>
    </source>
</evidence>
<dbReference type="InterPro" id="IPR036812">
    <property type="entry name" value="NAD(P)_OxRdtase_dom_sf"/>
</dbReference>
<dbReference type="GO" id="GO:0016491">
    <property type="term" value="F:oxidoreductase activity"/>
    <property type="evidence" value="ECO:0007669"/>
    <property type="project" value="UniProtKB-KW"/>
</dbReference>
<organism evidence="3 4">
    <name type="scientific">Phaeoacremonium minimum (strain UCR-PA7)</name>
    <name type="common">Esca disease fungus</name>
    <name type="synonym">Togninia minima</name>
    <dbReference type="NCBI Taxonomy" id="1286976"/>
    <lineage>
        <taxon>Eukaryota</taxon>
        <taxon>Fungi</taxon>
        <taxon>Dikarya</taxon>
        <taxon>Ascomycota</taxon>
        <taxon>Pezizomycotina</taxon>
        <taxon>Sordariomycetes</taxon>
        <taxon>Sordariomycetidae</taxon>
        <taxon>Togniniales</taxon>
        <taxon>Togniniaceae</taxon>
        <taxon>Phaeoacremonium</taxon>
    </lineage>
</organism>
<evidence type="ECO:0000313" key="4">
    <source>
        <dbReference type="Proteomes" id="UP000014074"/>
    </source>
</evidence>
<dbReference type="HOGENOM" id="CLU_023205_2_1_1"/>
<dbReference type="EMBL" id="KB933362">
    <property type="protein sequence ID" value="EON96085.1"/>
    <property type="molecule type" value="Genomic_DNA"/>
</dbReference>
<dbReference type="InterPro" id="IPR050791">
    <property type="entry name" value="Aldo-Keto_reductase"/>
</dbReference>
<dbReference type="CDD" id="cd19076">
    <property type="entry name" value="AKR_AKR13A_13D"/>
    <property type="match status" value="1"/>
</dbReference>
<dbReference type="AlphaFoldDB" id="R8B9U9"/>
<dbReference type="Proteomes" id="UP000014074">
    <property type="component" value="Unassembled WGS sequence"/>
</dbReference>
<accession>R8B9U9</accession>
<dbReference type="OrthoDB" id="37537at2759"/>
<keyword evidence="1" id="KW-0560">Oxidoreductase</keyword>
<name>R8B9U9_PHAM7</name>
<dbReference type="PANTHER" id="PTHR43625">
    <property type="entry name" value="AFLATOXIN B1 ALDEHYDE REDUCTASE"/>
    <property type="match status" value="1"/>
</dbReference>
<keyword evidence="4" id="KW-1185">Reference proteome</keyword>
<evidence type="ECO:0000256" key="1">
    <source>
        <dbReference type="ARBA" id="ARBA00023002"/>
    </source>
</evidence>
<gene>
    <name evidence="3" type="ORF">UCRPA7_8439</name>
</gene>
<dbReference type="GO" id="GO:0005737">
    <property type="term" value="C:cytoplasm"/>
    <property type="evidence" value="ECO:0007669"/>
    <property type="project" value="TreeGrafter"/>
</dbReference>
<dbReference type="KEGG" id="tmn:UCRPA7_8439"/>
<reference evidence="4" key="1">
    <citation type="journal article" date="2013" name="Genome Announc.">
        <title>Draft genome sequence of the ascomycete Phaeoacremonium aleophilum strain UCR-PA7, a causal agent of the esca disease complex in grapevines.</title>
        <authorList>
            <person name="Blanco-Ulate B."/>
            <person name="Rolshausen P."/>
            <person name="Cantu D."/>
        </authorList>
    </citation>
    <scope>NUCLEOTIDE SEQUENCE [LARGE SCALE GENOMIC DNA]</scope>
    <source>
        <strain evidence="4">UCR-PA7</strain>
    </source>
</reference>
<dbReference type="InterPro" id="IPR023210">
    <property type="entry name" value="NADP_OxRdtase_dom"/>
</dbReference>
<dbReference type="SUPFAM" id="SSF51430">
    <property type="entry name" value="NAD(P)-linked oxidoreductase"/>
    <property type="match status" value="1"/>
</dbReference>
<evidence type="ECO:0000313" key="3">
    <source>
        <dbReference type="EMBL" id="EON96085.1"/>
    </source>
</evidence>
<dbReference type="Pfam" id="PF00248">
    <property type="entry name" value="Aldo_ket_red"/>
    <property type="match status" value="1"/>
</dbReference>
<dbReference type="Gene3D" id="3.20.20.100">
    <property type="entry name" value="NADP-dependent oxidoreductase domain"/>
    <property type="match status" value="1"/>
</dbReference>
<dbReference type="PANTHER" id="PTHR43625:SF40">
    <property type="entry name" value="ALDO-KETO REDUCTASE YAKC [NADP(+)]"/>
    <property type="match status" value="1"/>
</dbReference>
<feature type="domain" description="NADP-dependent oxidoreductase" evidence="2">
    <location>
        <begin position="24"/>
        <end position="317"/>
    </location>
</feature>
<proteinExistence type="predicted"/>
<dbReference type="eggNOG" id="KOG1575">
    <property type="taxonomic scope" value="Eukaryota"/>
</dbReference>